<accession>A0ABT7QUI3</accession>
<organism evidence="1 2">
    <name type="scientific">Sulfurovum xiamenensis</name>
    <dbReference type="NCBI Taxonomy" id="3019066"/>
    <lineage>
        <taxon>Bacteria</taxon>
        <taxon>Pseudomonadati</taxon>
        <taxon>Campylobacterota</taxon>
        <taxon>Epsilonproteobacteria</taxon>
        <taxon>Campylobacterales</taxon>
        <taxon>Sulfurovaceae</taxon>
        <taxon>Sulfurovum</taxon>
    </lineage>
</organism>
<dbReference type="InterPro" id="IPR009050">
    <property type="entry name" value="Globin-like_sf"/>
</dbReference>
<dbReference type="RefSeq" id="WP_289402631.1">
    <property type="nucleotide sequence ID" value="NZ_JAQIBC010000014.1"/>
</dbReference>
<dbReference type="EMBL" id="JAQIBC010000014">
    <property type="protein sequence ID" value="MDM5264752.1"/>
    <property type="molecule type" value="Genomic_DNA"/>
</dbReference>
<dbReference type="CDD" id="cd08916">
    <property type="entry name" value="TrHb3_P"/>
    <property type="match status" value="1"/>
</dbReference>
<protein>
    <submittedName>
        <fullName evidence="1">Group III truncated hemoglobin</fullName>
    </submittedName>
</protein>
<reference evidence="1" key="1">
    <citation type="submission" date="2023-01" db="EMBL/GenBank/DDBJ databases">
        <title>Sulfurovum sp. XTW-4 genome assembly.</title>
        <authorList>
            <person name="Wang J."/>
        </authorList>
    </citation>
    <scope>NUCLEOTIDE SEQUENCE</scope>
    <source>
        <strain evidence="1">XTW-4</strain>
    </source>
</reference>
<name>A0ABT7QUI3_9BACT</name>
<gene>
    <name evidence="1" type="ORF">PF327_11155</name>
</gene>
<dbReference type="Gene3D" id="1.10.490.10">
    <property type="entry name" value="Globins"/>
    <property type="match status" value="1"/>
</dbReference>
<sequence>MCVYRWFVEKGSRIELQNSITRENLRILMTLFYKKAIEDEILAPFFIDEIGDDLSSEDWFEHIDLLADFWLAKMLGENTYYGNFVGAHVKMPHLKRETFTRWLELFGTTADEVYVAEIADVFKKKGEQFSRQFLNTKKKI</sequence>
<evidence type="ECO:0000313" key="1">
    <source>
        <dbReference type="EMBL" id="MDM5264752.1"/>
    </source>
</evidence>
<dbReference type="Proteomes" id="UP001169066">
    <property type="component" value="Unassembled WGS sequence"/>
</dbReference>
<proteinExistence type="predicted"/>
<dbReference type="SUPFAM" id="SSF46458">
    <property type="entry name" value="Globin-like"/>
    <property type="match status" value="1"/>
</dbReference>
<keyword evidence="2" id="KW-1185">Reference proteome</keyword>
<comment type="caution">
    <text evidence="1">The sequence shown here is derived from an EMBL/GenBank/DDBJ whole genome shotgun (WGS) entry which is preliminary data.</text>
</comment>
<dbReference type="InterPro" id="IPR012292">
    <property type="entry name" value="Globin/Proto"/>
</dbReference>
<evidence type="ECO:0000313" key="2">
    <source>
        <dbReference type="Proteomes" id="UP001169066"/>
    </source>
</evidence>